<feature type="region of interest" description="Disordered" evidence="1">
    <location>
        <begin position="100"/>
        <end position="119"/>
    </location>
</feature>
<feature type="region of interest" description="Disordered" evidence="1">
    <location>
        <begin position="1"/>
        <end position="48"/>
    </location>
</feature>
<name>F0ZJY2_DICPU</name>
<dbReference type="RefSeq" id="XP_003287712.1">
    <property type="nucleotide sequence ID" value="XM_003287664.1"/>
</dbReference>
<feature type="compositionally biased region" description="Low complexity" evidence="1">
    <location>
        <begin position="103"/>
        <end position="116"/>
    </location>
</feature>
<feature type="compositionally biased region" description="Polar residues" evidence="1">
    <location>
        <begin position="22"/>
        <end position="31"/>
    </location>
</feature>
<dbReference type="InParanoid" id="F0ZJY2"/>
<dbReference type="VEuPathDB" id="AmoebaDB:DICPUDRAFT_91967"/>
<feature type="compositionally biased region" description="Low complexity" evidence="1">
    <location>
        <begin position="34"/>
        <end position="48"/>
    </location>
</feature>
<dbReference type="Proteomes" id="UP000001064">
    <property type="component" value="Unassembled WGS sequence"/>
</dbReference>
<reference evidence="3" key="1">
    <citation type="journal article" date="2011" name="Genome Biol.">
        <title>Comparative genomics of the social amoebae Dictyostelium discoideum and Dictyostelium purpureum.</title>
        <authorList>
            <consortium name="US DOE Joint Genome Institute (JGI-PGF)"/>
            <person name="Sucgang R."/>
            <person name="Kuo A."/>
            <person name="Tian X."/>
            <person name="Salerno W."/>
            <person name="Parikh A."/>
            <person name="Feasley C.L."/>
            <person name="Dalin E."/>
            <person name="Tu H."/>
            <person name="Huang E."/>
            <person name="Barry K."/>
            <person name="Lindquist E."/>
            <person name="Shapiro H."/>
            <person name="Bruce D."/>
            <person name="Schmutz J."/>
            <person name="Salamov A."/>
            <person name="Fey P."/>
            <person name="Gaudet P."/>
            <person name="Anjard C."/>
            <person name="Babu M.M."/>
            <person name="Basu S."/>
            <person name="Bushmanova Y."/>
            <person name="van der Wel H."/>
            <person name="Katoh-Kurasawa M."/>
            <person name="Dinh C."/>
            <person name="Coutinho P.M."/>
            <person name="Saito T."/>
            <person name="Elias M."/>
            <person name="Schaap P."/>
            <person name="Kay R.R."/>
            <person name="Henrissat B."/>
            <person name="Eichinger L."/>
            <person name="Rivero F."/>
            <person name="Putnam N.H."/>
            <person name="West C.M."/>
            <person name="Loomis W.F."/>
            <person name="Chisholm R.L."/>
            <person name="Shaulsky G."/>
            <person name="Strassmann J.E."/>
            <person name="Queller D.C."/>
            <person name="Kuspa A."/>
            <person name="Grigoriev I.V."/>
        </authorList>
    </citation>
    <scope>NUCLEOTIDE SEQUENCE [LARGE SCALE GENOMIC DNA]</scope>
    <source>
        <strain evidence="3">QSDP1</strain>
    </source>
</reference>
<dbReference type="AlphaFoldDB" id="F0ZJY2"/>
<evidence type="ECO:0000313" key="3">
    <source>
        <dbReference type="Proteomes" id="UP000001064"/>
    </source>
</evidence>
<evidence type="ECO:0000256" key="1">
    <source>
        <dbReference type="SAM" id="MobiDB-lite"/>
    </source>
</evidence>
<sequence>MVQSPNQQQQPQTIPQQNVQSPIPQNINSPRVAQPIPQQQPNTITSPISTGTIVGNVTQSIAPPLPTSSLLSLNLISIENKAIQLQQLNRDIHQLVKLITPPNNNSNNNNKNNTSSQQPDLAEYNKNVQLLNQYQIKVQNIIKQIQQDLNNPNLQLYFLTPVLNDEHQQDSLFYDPYYPPTAEQLQQQQQQPKPIEIDSEQDPMQVETASTAPETLEQHNQRMFLEKFKRQLSPETINKQLQEWDSVFKDREKLNKNSDRVKISIFK</sequence>
<accession>F0ZJY2</accession>
<keyword evidence="3" id="KW-1185">Reference proteome</keyword>
<dbReference type="KEGG" id="dpp:DICPUDRAFT_91967"/>
<feature type="compositionally biased region" description="Low complexity" evidence="1">
    <location>
        <begin position="1"/>
        <end position="21"/>
    </location>
</feature>
<organism evidence="2 3">
    <name type="scientific">Dictyostelium purpureum</name>
    <name type="common">Slime mold</name>
    <dbReference type="NCBI Taxonomy" id="5786"/>
    <lineage>
        <taxon>Eukaryota</taxon>
        <taxon>Amoebozoa</taxon>
        <taxon>Evosea</taxon>
        <taxon>Eumycetozoa</taxon>
        <taxon>Dictyostelia</taxon>
        <taxon>Dictyosteliales</taxon>
        <taxon>Dictyosteliaceae</taxon>
        <taxon>Dictyostelium</taxon>
    </lineage>
</organism>
<dbReference type="OMA" id="QLQEWDS"/>
<evidence type="ECO:0000313" key="2">
    <source>
        <dbReference type="EMBL" id="EGC35760.1"/>
    </source>
</evidence>
<proteinExistence type="predicted"/>
<dbReference type="OrthoDB" id="10610665at2759"/>
<dbReference type="GeneID" id="10500839"/>
<dbReference type="EMBL" id="GL871048">
    <property type="protein sequence ID" value="EGC35760.1"/>
    <property type="molecule type" value="Genomic_DNA"/>
</dbReference>
<dbReference type="FunCoup" id="F0ZJY2">
    <property type="interactions" value="937"/>
</dbReference>
<gene>
    <name evidence="2" type="ORF">DICPUDRAFT_91967</name>
</gene>
<protein>
    <submittedName>
        <fullName evidence="2">Uncharacterized protein</fullName>
    </submittedName>
</protein>
<dbReference type="eggNOG" id="ENOG502RHTV">
    <property type="taxonomic scope" value="Eukaryota"/>
</dbReference>